<dbReference type="AlphaFoldDB" id="A0A077M9H4"/>
<comment type="subcellular location">
    <subcellularLocation>
        <location evidence="1">Membrane</location>
        <topology evidence="1">Multi-pass membrane protein</topology>
    </subcellularLocation>
</comment>
<gene>
    <name evidence="5" type="ORF">BN13_180023</name>
</gene>
<comment type="caution">
    <text evidence="5">The sequence shown here is derived from an EMBL/GenBank/DDBJ whole genome shotgun (WGS) entry which is preliminary data.</text>
</comment>
<evidence type="ECO:0000256" key="2">
    <source>
        <dbReference type="ARBA" id="ARBA00022692"/>
    </source>
</evidence>
<keyword evidence="6" id="KW-1185">Reference proteome</keyword>
<sequence length="131" mass="13731">MPPAPLTKDITALAALFATSGVTHFIKPQHFEGIVPKLLPRKRELVYISGVAELACAAGLLHPRTRKAAGLASAALLVAVFPANVQMSVDQGKRAQRVAGNASNAAFAATLARLPMQLPMIKTALRAAGRI</sequence>
<reference evidence="5 6" key="1">
    <citation type="journal article" date="2013" name="ISME J.">
        <title>A metabolic model for members of the genus Tetrasphaera involved in enhanced biological phosphorus removal.</title>
        <authorList>
            <person name="Kristiansen R."/>
            <person name="Nguyen H.T.T."/>
            <person name="Saunders A.M."/>
            <person name="Nielsen J.L."/>
            <person name="Wimmer R."/>
            <person name="Le V.Q."/>
            <person name="McIlroy S.J."/>
            <person name="Petrovski S."/>
            <person name="Seviour R.J."/>
            <person name="Calteau A."/>
            <person name="Nielsen K.L."/>
            <person name="Nielsen P.H."/>
        </authorList>
    </citation>
    <scope>NUCLEOTIDE SEQUENCE [LARGE SCALE GENOMIC DNA]</scope>
    <source>
        <strain evidence="5 6">Ben 74</strain>
    </source>
</reference>
<dbReference type="GO" id="GO:0016020">
    <property type="term" value="C:membrane"/>
    <property type="evidence" value="ECO:0007669"/>
    <property type="project" value="UniProtKB-SubCell"/>
</dbReference>
<dbReference type="Pfam" id="PF13564">
    <property type="entry name" value="DoxX_2"/>
    <property type="match status" value="1"/>
</dbReference>
<dbReference type="EMBL" id="CAJC01000090">
    <property type="protein sequence ID" value="CCI52500.1"/>
    <property type="molecule type" value="Genomic_DNA"/>
</dbReference>
<dbReference type="RefSeq" id="WP_048548883.1">
    <property type="nucleotide sequence ID" value="NZ_HF571038.1"/>
</dbReference>
<organism evidence="5 6">
    <name type="scientific">Nostocoides jenkinsii Ben 74</name>
    <dbReference type="NCBI Taxonomy" id="1193518"/>
    <lineage>
        <taxon>Bacteria</taxon>
        <taxon>Bacillati</taxon>
        <taxon>Actinomycetota</taxon>
        <taxon>Actinomycetes</taxon>
        <taxon>Micrococcales</taxon>
        <taxon>Intrasporangiaceae</taxon>
        <taxon>Nostocoides</taxon>
    </lineage>
</organism>
<name>A0A077M9H4_9MICO</name>
<accession>A0A077M9H4</accession>
<dbReference type="OrthoDB" id="3267646at2"/>
<dbReference type="InterPro" id="IPR032808">
    <property type="entry name" value="DoxX"/>
</dbReference>
<evidence type="ECO:0008006" key="7">
    <source>
        <dbReference type="Google" id="ProtNLM"/>
    </source>
</evidence>
<protein>
    <recommendedName>
        <fullName evidence="7">DoxX family protein</fullName>
    </recommendedName>
</protein>
<evidence type="ECO:0000256" key="4">
    <source>
        <dbReference type="ARBA" id="ARBA00023136"/>
    </source>
</evidence>
<dbReference type="PANTHER" id="PTHR36974">
    <property type="entry name" value="MEMBRANE PROTEIN-RELATED"/>
    <property type="match status" value="1"/>
</dbReference>
<proteinExistence type="predicted"/>
<evidence type="ECO:0000313" key="5">
    <source>
        <dbReference type="EMBL" id="CCI52500.1"/>
    </source>
</evidence>
<dbReference type="Proteomes" id="UP000035720">
    <property type="component" value="Unassembled WGS sequence"/>
</dbReference>
<evidence type="ECO:0000256" key="1">
    <source>
        <dbReference type="ARBA" id="ARBA00004141"/>
    </source>
</evidence>
<evidence type="ECO:0000313" key="6">
    <source>
        <dbReference type="Proteomes" id="UP000035720"/>
    </source>
</evidence>
<keyword evidence="3" id="KW-1133">Transmembrane helix</keyword>
<evidence type="ECO:0000256" key="3">
    <source>
        <dbReference type="ARBA" id="ARBA00022989"/>
    </source>
</evidence>
<keyword evidence="4" id="KW-0472">Membrane</keyword>
<keyword evidence="2" id="KW-0812">Transmembrane</keyword>
<dbReference type="PANTHER" id="PTHR36974:SF1">
    <property type="entry name" value="DOXX FAMILY MEMBRANE PROTEIN"/>
    <property type="match status" value="1"/>
</dbReference>